<feature type="transmembrane region" description="Helical" evidence="17">
    <location>
        <begin position="144"/>
        <end position="165"/>
    </location>
</feature>
<dbReference type="Gene3D" id="3.30.565.10">
    <property type="entry name" value="Histidine kinase-like ATPase, C-terminal domain"/>
    <property type="match status" value="1"/>
</dbReference>
<dbReference type="InterPro" id="IPR003594">
    <property type="entry name" value="HATPase_dom"/>
</dbReference>
<evidence type="ECO:0000256" key="2">
    <source>
        <dbReference type="ARBA" id="ARBA00001966"/>
    </source>
</evidence>
<comment type="cofactor">
    <cofactor evidence="2">
        <name>[4Fe-4S] cluster</name>
        <dbReference type="ChEBI" id="CHEBI:49883"/>
    </cofactor>
</comment>
<dbReference type="InterPro" id="IPR036890">
    <property type="entry name" value="HATPase_C_sf"/>
</dbReference>
<keyword evidence="17" id="KW-0472">Membrane</keyword>
<dbReference type="AlphaFoldDB" id="A0A917KIC4"/>
<dbReference type="GO" id="GO:0051539">
    <property type="term" value="F:4 iron, 4 sulfur cluster binding"/>
    <property type="evidence" value="ECO:0007669"/>
    <property type="project" value="UniProtKB-KW"/>
</dbReference>
<evidence type="ECO:0000256" key="17">
    <source>
        <dbReference type="SAM" id="Phobius"/>
    </source>
</evidence>
<comment type="catalytic activity">
    <reaction evidence="1">
        <text>ATP + protein L-histidine = ADP + protein N-phospho-L-histidine.</text>
        <dbReference type="EC" id="2.7.13.3"/>
    </reaction>
</comment>
<keyword evidence="7" id="KW-0963">Cytoplasm</keyword>
<dbReference type="PIRSF" id="PIRSF037434">
    <property type="entry name" value="STHK_ChrS"/>
    <property type="match status" value="1"/>
</dbReference>
<evidence type="ECO:0000256" key="14">
    <source>
        <dbReference type="ARBA" id="ARBA00024827"/>
    </source>
</evidence>
<comment type="subcellular location">
    <subcellularLocation>
        <location evidence="3">Cytoplasm</location>
    </subcellularLocation>
</comment>
<keyword evidence="12" id="KW-0902">Two-component regulatory system</keyword>
<evidence type="ECO:0000256" key="9">
    <source>
        <dbReference type="ARBA" id="ARBA00022723"/>
    </source>
</evidence>
<feature type="transmembrane region" description="Helical" evidence="17">
    <location>
        <begin position="80"/>
        <end position="105"/>
    </location>
</feature>
<evidence type="ECO:0000256" key="6">
    <source>
        <dbReference type="ARBA" id="ARBA00022485"/>
    </source>
</evidence>
<feature type="transmembrane region" description="Helical" evidence="17">
    <location>
        <begin position="117"/>
        <end position="138"/>
    </location>
</feature>
<feature type="domain" description="Histidine kinase" evidence="18">
    <location>
        <begin position="311"/>
        <end position="407"/>
    </location>
</feature>
<keyword evidence="8" id="KW-0808">Transferase</keyword>
<evidence type="ECO:0000256" key="3">
    <source>
        <dbReference type="ARBA" id="ARBA00004496"/>
    </source>
</evidence>
<dbReference type="PANTHER" id="PTHR24421">
    <property type="entry name" value="NITRATE/NITRITE SENSOR PROTEIN NARX-RELATED"/>
    <property type="match status" value="1"/>
</dbReference>
<keyword evidence="13" id="KW-0411">Iron-sulfur</keyword>
<feature type="transmembrane region" description="Helical" evidence="17">
    <location>
        <begin position="20"/>
        <end position="39"/>
    </location>
</feature>
<dbReference type="SMART" id="SM00387">
    <property type="entry name" value="HATPase_c"/>
    <property type="match status" value="1"/>
</dbReference>
<dbReference type="EC" id="2.7.13.3" evidence="4"/>
<keyword evidence="11" id="KW-0408">Iron</keyword>
<proteinExistence type="predicted"/>
<evidence type="ECO:0000256" key="8">
    <source>
        <dbReference type="ARBA" id="ARBA00022679"/>
    </source>
</evidence>
<dbReference type="RefSeq" id="WP_189145785.1">
    <property type="nucleotide sequence ID" value="NZ_BAABER010000006.1"/>
</dbReference>
<dbReference type="EMBL" id="BMMU01000002">
    <property type="protein sequence ID" value="GGJ13546.1"/>
    <property type="molecule type" value="Genomic_DNA"/>
</dbReference>
<accession>A0A917KIC4</accession>
<keyword evidence="10 19" id="KW-0418">Kinase</keyword>
<keyword evidence="20" id="KW-1185">Reference proteome</keyword>
<dbReference type="InterPro" id="IPR004358">
    <property type="entry name" value="Sig_transdc_His_kin-like_C"/>
</dbReference>
<dbReference type="PANTHER" id="PTHR24421:SF62">
    <property type="entry name" value="SENSORY TRANSDUCTION HISTIDINE KINASE"/>
    <property type="match status" value="1"/>
</dbReference>
<organism evidence="19 20">
    <name type="scientific">Streptomyces lacrimifluminis</name>
    <dbReference type="NCBI Taxonomy" id="1500077"/>
    <lineage>
        <taxon>Bacteria</taxon>
        <taxon>Bacillati</taxon>
        <taxon>Actinomycetota</taxon>
        <taxon>Actinomycetes</taxon>
        <taxon>Kitasatosporales</taxon>
        <taxon>Streptomycetaceae</taxon>
        <taxon>Streptomyces</taxon>
    </lineage>
</organism>
<comment type="caution">
    <text evidence="19">The sequence shown here is derived from an EMBL/GenBank/DDBJ whole genome shotgun (WGS) entry which is preliminary data.</text>
</comment>
<evidence type="ECO:0000256" key="12">
    <source>
        <dbReference type="ARBA" id="ARBA00023012"/>
    </source>
</evidence>
<keyword evidence="17" id="KW-1133">Transmembrane helix</keyword>
<dbReference type="SUPFAM" id="SSF55874">
    <property type="entry name" value="ATPase domain of HSP90 chaperone/DNA topoisomerase II/histidine kinase"/>
    <property type="match status" value="1"/>
</dbReference>
<feature type="region of interest" description="Disordered" evidence="16">
    <location>
        <begin position="387"/>
        <end position="422"/>
    </location>
</feature>
<dbReference type="InterPro" id="IPR011712">
    <property type="entry name" value="Sig_transdc_His_kin_sub3_dim/P"/>
</dbReference>
<dbReference type="Gene3D" id="1.20.5.1930">
    <property type="match status" value="1"/>
</dbReference>
<dbReference type="GO" id="GO:0016020">
    <property type="term" value="C:membrane"/>
    <property type="evidence" value="ECO:0007669"/>
    <property type="project" value="InterPro"/>
</dbReference>
<gene>
    <name evidence="19" type="ORF">GCM10012282_07380</name>
</gene>
<protein>
    <recommendedName>
        <fullName evidence="5">Oxygen sensor histidine kinase NreB</fullName>
        <ecNumber evidence="4">2.7.13.3</ecNumber>
    </recommendedName>
    <alternativeName>
        <fullName evidence="15">Nitrogen regulation protein B</fullName>
    </alternativeName>
</protein>
<dbReference type="Pfam" id="PF07730">
    <property type="entry name" value="HisKA_3"/>
    <property type="match status" value="1"/>
</dbReference>
<dbReference type="InterPro" id="IPR017205">
    <property type="entry name" value="Sig_transdc_His_kinase_ChrS"/>
</dbReference>
<evidence type="ECO:0000256" key="13">
    <source>
        <dbReference type="ARBA" id="ARBA00023014"/>
    </source>
</evidence>
<feature type="transmembrane region" description="Helical" evidence="17">
    <location>
        <begin position="46"/>
        <end position="68"/>
    </location>
</feature>
<evidence type="ECO:0000256" key="5">
    <source>
        <dbReference type="ARBA" id="ARBA00017322"/>
    </source>
</evidence>
<keyword evidence="6" id="KW-0004">4Fe-4S</keyword>
<evidence type="ECO:0000256" key="11">
    <source>
        <dbReference type="ARBA" id="ARBA00023004"/>
    </source>
</evidence>
<dbReference type="Pfam" id="PF02518">
    <property type="entry name" value="HATPase_c"/>
    <property type="match status" value="1"/>
</dbReference>
<comment type="function">
    <text evidence="14">Member of the two-component regulatory system NreB/NreC involved in the control of dissimilatory nitrate/nitrite reduction in response to oxygen. NreB functions as a direct oxygen sensor histidine kinase which is autophosphorylated, in the absence of oxygen, probably at the conserved histidine residue, and transfers its phosphate group probably to a conserved aspartate residue of NreC. NreB/NreC activates the expression of the nitrate (narGHJI) and nitrite (nir) reductase operons, as well as the putative nitrate transporter gene narT.</text>
</comment>
<dbReference type="CDD" id="cd16917">
    <property type="entry name" value="HATPase_UhpB-NarQ-NarX-like"/>
    <property type="match status" value="1"/>
</dbReference>
<reference evidence="19" key="1">
    <citation type="journal article" date="2014" name="Int. J. Syst. Evol. Microbiol.">
        <title>Complete genome sequence of Corynebacterium casei LMG S-19264T (=DSM 44701T), isolated from a smear-ripened cheese.</title>
        <authorList>
            <consortium name="US DOE Joint Genome Institute (JGI-PGF)"/>
            <person name="Walter F."/>
            <person name="Albersmeier A."/>
            <person name="Kalinowski J."/>
            <person name="Ruckert C."/>
        </authorList>
    </citation>
    <scope>NUCLEOTIDE SEQUENCE</scope>
    <source>
        <strain evidence="19">CGMCC 4.7272</strain>
    </source>
</reference>
<dbReference type="PROSITE" id="PS50109">
    <property type="entry name" value="HIS_KIN"/>
    <property type="match status" value="1"/>
</dbReference>
<keyword evidence="17" id="KW-0812">Transmembrane</keyword>
<dbReference type="GO" id="GO:0000155">
    <property type="term" value="F:phosphorelay sensor kinase activity"/>
    <property type="evidence" value="ECO:0007669"/>
    <property type="project" value="InterPro"/>
</dbReference>
<evidence type="ECO:0000313" key="19">
    <source>
        <dbReference type="EMBL" id="GGJ13546.1"/>
    </source>
</evidence>
<evidence type="ECO:0000256" key="7">
    <source>
        <dbReference type="ARBA" id="ARBA00022490"/>
    </source>
</evidence>
<evidence type="ECO:0000256" key="16">
    <source>
        <dbReference type="SAM" id="MobiDB-lite"/>
    </source>
</evidence>
<reference evidence="19" key="2">
    <citation type="submission" date="2020-09" db="EMBL/GenBank/DDBJ databases">
        <authorList>
            <person name="Sun Q."/>
            <person name="Zhou Y."/>
        </authorList>
    </citation>
    <scope>NUCLEOTIDE SEQUENCE</scope>
    <source>
        <strain evidence="19">CGMCC 4.7272</strain>
    </source>
</reference>
<evidence type="ECO:0000256" key="15">
    <source>
        <dbReference type="ARBA" id="ARBA00030800"/>
    </source>
</evidence>
<evidence type="ECO:0000259" key="18">
    <source>
        <dbReference type="PROSITE" id="PS50109"/>
    </source>
</evidence>
<evidence type="ECO:0000256" key="1">
    <source>
        <dbReference type="ARBA" id="ARBA00000085"/>
    </source>
</evidence>
<dbReference type="GO" id="GO:0046872">
    <property type="term" value="F:metal ion binding"/>
    <property type="evidence" value="ECO:0007669"/>
    <property type="project" value="UniProtKB-KW"/>
</dbReference>
<dbReference type="InterPro" id="IPR005467">
    <property type="entry name" value="His_kinase_dom"/>
</dbReference>
<sequence length="422" mass="45534">MSDRVPVRSPLPVRGGRFTLDHVSHLAFFGIVVSALLQLTWLNSELCWYIATVSGLLALTYTGGVMLWDRLGTAGRAAWIPVLLALWGLLLLLVPAALTNAFAWCALPLACAAQRVLGRWSVTAALALITVALVAALVGADGRFMIDTVLVPVAAVWGTVALYRVQQRDAEARRRLVEELRDTRDLIALQQRRAGVLAERTRIARDLHDTLAQELAGGLMLLQAADRDWDDRPDVARARVRAVADGLGTNLTETRRMIRDLTPSAVAETGLEGALRVLCARSQADGTAARVRFRSVGDPQPVLDEHTATTLFRVAQSTLANVREHAHAVNVQVTLSRRQPDRVDLEVSDDGVGFDPAEVLARTSTGPGRGFGLPAARARLREYGGDLDVSGAPGRGTRIRATVSARPRPQMAAAPFPTATAR</sequence>
<evidence type="ECO:0000313" key="20">
    <source>
        <dbReference type="Proteomes" id="UP000625682"/>
    </source>
</evidence>
<dbReference type="Proteomes" id="UP000625682">
    <property type="component" value="Unassembled WGS sequence"/>
</dbReference>
<dbReference type="GO" id="GO:0046983">
    <property type="term" value="F:protein dimerization activity"/>
    <property type="evidence" value="ECO:0007669"/>
    <property type="project" value="InterPro"/>
</dbReference>
<dbReference type="InterPro" id="IPR050482">
    <property type="entry name" value="Sensor_HK_TwoCompSys"/>
</dbReference>
<dbReference type="PRINTS" id="PR00344">
    <property type="entry name" value="BCTRLSENSOR"/>
</dbReference>
<evidence type="ECO:0000256" key="4">
    <source>
        <dbReference type="ARBA" id="ARBA00012438"/>
    </source>
</evidence>
<keyword evidence="9" id="KW-0479">Metal-binding</keyword>
<evidence type="ECO:0000256" key="10">
    <source>
        <dbReference type="ARBA" id="ARBA00022777"/>
    </source>
</evidence>
<dbReference type="GO" id="GO:0005737">
    <property type="term" value="C:cytoplasm"/>
    <property type="evidence" value="ECO:0007669"/>
    <property type="project" value="UniProtKB-SubCell"/>
</dbReference>
<name>A0A917KIC4_9ACTN</name>